<dbReference type="Proteomes" id="UP000027135">
    <property type="component" value="Unassembled WGS sequence"/>
</dbReference>
<dbReference type="InParanoid" id="A0A067QWI0"/>
<dbReference type="GO" id="GO:0000139">
    <property type="term" value="C:Golgi membrane"/>
    <property type="evidence" value="ECO:0007669"/>
    <property type="project" value="UniProtKB-SubCell"/>
</dbReference>
<evidence type="ECO:0000313" key="7">
    <source>
        <dbReference type="EMBL" id="KDR13588.1"/>
    </source>
</evidence>
<evidence type="ECO:0000259" key="6">
    <source>
        <dbReference type="Pfam" id="PF20649"/>
    </source>
</evidence>
<sequence>MTDTDVWDIIERDEFYKQFLQNDTSVKSQAVLQGLAATEQLKKLTEGISLLDKELQRQVMANHEDLLSQATWVEKLDGVLAVMQTHVQCLLSAVERLRTKIVEPFNKIEQQTMMLSHLHATSDLLRRVARIQHLSRRLGAQMQGSNPDITKAAQSLSELTQLSEDVDLSGLEVIEEDQRFIRNHRIEVERQAKLMLTQGLQTQNLSQVGTAVQVFCNLGSLDGTVSHVLETAQHNIKQSIKEALDVNTLSQATAADAIKGRGAPGRAAMPSPGNTANFRSRLWAALELLFDTAIYTECHQVELLQRILRRKLRGDSGVLSQHNSACYMDLLPEKNQQLAANLWQNVTSLLAQELAEAAQGSMFVKQALEGEYPKFLRLYLDMCKRIQAIDHSSEQIEATVARGTEQEGTDSGSFHINREVVSQFENAYLSRSVSRLLDPVHLMFSGDAVPPHEEVDSLIRTITSELSVSLVDVFLSCTVARNISKTVRLFCLKCEQMIVTDGEATQVIDTCTPGQMLNISIANLLHYLNGQVGRVMVNMKTSLSPDAANIIQDSLNHTDKLIQNIVTPLLASISDAIEAIILTIHNEDYSMGLAEGESSVNTSSRRTDAAHCSLYMKELQAFIARAATNYLAPFQSQEIVMKCSVPVAHRCIQLFLNHACLVRPLGEGGRVRLSADFSQMEVAVVPLCRQTSELSRQYRMMRTSHSLLFLGDEEVLDSPALGDVIPYSLVLLSMFSRGPNELLSPHQSANWSISRFSQWLDGHPSERERLELLGGALQRYQQIVRQRGETSFHSVYPVMITLLERGMAYCVEQIS</sequence>
<organism evidence="7 8">
    <name type="scientific">Zootermopsis nevadensis</name>
    <name type="common">Dampwood termite</name>
    <dbReference type="NCBI Taxonomy" id="136037"/>
    <lineage>
        <taxon>Eukaryota</taxon>
        <taxon>Metazoa</taxon>
        <taxon>Ecdysozoa</taxon>
        <taxon>Arthropoda</taxon>
        <taxon>Hexapoda</taxon>
        <taxon>Insecta</taxon>
        <taxon>Pterygota</taxon>
        <taxon>Neoptera</taxon>
        <taxon>Polyneoptera</taxon>
        <taxon>Dictyoptera</taxon>
        <taxon>Blattodea</taxon>
        <taxon>Blattoidea</taxon>
        <taxon>Termitoidae</taxon>
        <taxon>Termopsidae</taxon>
        <taxon>Zootermopsis</taxon>
    </lineage>
</organism>
<evidence type="ECO:0000256" key="4">
    <source>
        <dbReference type="ARBA" id="ARBA00023136"/>
    </source>
</evidence>
<name>A0A067QWI0_ZOONE</name>
<dbReference type="Pfam" id="PF10392">
    <property type="entry name" value="COG5_N"/>
    <property type="match status" value="1"/>
</dbReference>
<protein>
    <recommendedName>
        <fullName evidence="2">Conserved oligomeric Golgi complex subunit 5</fullName>
    </recommendedName>
</protein>
<keyword evidence="4" id="KW-0472">Membrane</keyword>
<evidence type="ECO:0000256" key="2">
    <source>
        <dbReference type="ARBA" id="ARBA00020974"/>
    </source>
</evidence>
<dbReference type="eggNOG" id="KOG2211">
    <property type="taxonomic scope" value="Eukaryota"/>
</dbReference>
<dbReference type="GO" id="GO:0017119">
    <property type="term" value="C:Golgi transport complex"/>
    <property type="evidence" value="ECO:0007669"/>
    <property type="project" value="InterPro"/>
</dbReference>
<dbReference type="PANTHER" id="PTHR13228:SF3">
    <property type="entry name" value="CONSERVED OLIGOMERIC GOLGI COMPLEX SUBUNIT 5"/>
    <property type="match status" value="1"/>
</dbReference>
<dbReference type="InterPro" id="IPR049176">
    <property type="entry name" value="COG5_N"/>
</dbReference>
<feature type="domain" description="Conserved oligomeric Golgi complex subunit 5 helical" evidence="6">
    <location>
        <begin position="168"/>
        <end position="382"/>
    </location>
</feature>
<proteinExistence type="predicted"/>
<evidence type="ECO:0000256" key="1">
    <source>
        <dbReference type="ARBA" id="ARBA00004395"/>
    </source>
</evidence>
<evidence type="ECO:0000313" key="8">
    <source>
        <dbReference type="Proteomes" id="UP000027135"/>
    </source>
</evidence>
<dbReference type="PANTHER" id="PTHR13228">
    <property type="entry name" value="CONSERVED OLIGOMERIC GOLGI COMPLEX COMPONENT 5"/>
    <property type="match status" value="1"/>
</dbReference>
<dbReference type="OrthoDB" id="18786at2759"/>
<keyword evidence="3" id="KW-0333">Golgi apparatus</keyword>
<accession>A0A067QWI0</accession>
<gene>
    <name evidence="7" type="ORF">L798_12277</name>
</gene>
<dbReference type="AlphaFoldDB" id="A0A067QWI0"/>
<dbReference type="InterPro" id="IPR019465">
    <property type="entry name" value="Cog5"/>
</dbReference>
<dbReference type="InterPro" id="IPR048485">
    <property type="entry name" value="COG5_helical"/>
</dbReference>
<dbReference type="GO" id="GO:0006891">
    <property type="term" value="P:intra-Golgi vesicle-mediated transport"/>
    <property type="evidence" value="ECO:0007669"/>
    <property type="project" value="InterPro"/>
</dbReference>
<evidence type="ECO:0000259" key="5">
    <source>
        <dbReference type="Pfam" id="PF10392"/>
    </source>
</evidence>
<reference evidence="7 8" key="1">
    <citation type="journal article" date="2014" name="Nat. Commun.">
        <title>Molecular traces of alternative social organization in a termite genome.</title>
        <authorList>
            <person name="Terrapon N."/>
            <person name="Li C."/>
            <person name="Robertson H.M."/>
            <person name="Ji L."/>
            <person name="Meng X."/>
            <person name="Booth W."/>
            <person name="Chen Z."/>
            <person name="Childers C.P."/>
            <person name="Glastad K.M."/>
            <person name="Gokhale K."/>
            <person name="Gowin J."/>
            <person name="Gronenberg W."/>
            <person name="Hermansen R.A."/>
            <person name="Hu H."/>
            <person name="Hunt B.G."/>
            <person name="Huylmans A.K."/>
            <person name="Khalil S.M."/>
            <person name="Mitchell R.D."/>
            <person name="Munoz-Torres M.C."/>
            <person name="Mustard J.A."/>
            <person name="Pan H."/>
            <person name="Reese J.T."/>
            <person name="Scharf M.E."/>
            <person name="Sun F."/>
            <person name="Vogel H."/>
            <person name="Xiao J."/>
            <person name="Yang W."/>
            <person name="Yang Z."/>
            <person name="Yang Z."/>
            <person name="Zhou J."/>
            <person name="Zhu J."/>
            <person name="Brent C.S."/>
            <person name="Elsik C.G."/>
            <person name="Goodisman M.A."/>
            <person name="Liberles D.A."/>
            <person name="Roe R.M."/>
            <person name="Vargo E.L."/>
            <person name="Vilcinskas A."/>
            <person name="Wang J."/>
            <person name="Bornberg-Bauer E."/>
            <person name="Korb J."/>
            <person name="Zhang G."/>
            <person name="Liebig J."/>
        </authorList>
    </citation>
    <scope>NUCLEOTIDE SEQUENCE [LARGE SCALE GENOMIC DNA]</scope>
    <source>
        <tissue evidence="7">Whole organism</tissue>
    </source>
</reference>
<evidence type="ECO:0000256" key="3">
    <source>
        <dbReference type="ARBA" id="ARBA00023034"/>
    </source>
</evidence>
<dbReference type="Pfam" id="PF20649">
    <property type="entry name" value="COG5_C"/>
    <property type="match status" value="1"/>
</dbReference>
<dbReference type="STRING" id="136037.A0A067QWI0"/>
<dbReference type="FunCoup" id="A0A067QWI0">
    <property type="interactions" value="846"/>
</dbReference>
<keyword evidence="8" id="KW-1185">Reference proteome</keyword>
<dbReference type="OMA" id="MMVEYFE"/>
<comment type="subcellular location">
    <subcellularLocation>
        <location evidence="1">Golgi apparatus membrane</location>
        <topology evidence="1">Peripheral membrane protein</topology>
    </subcellularLocation>
</comment>
<feature type="domain" description="Conserved oligomeric Golgi complex subunit 5 N-terminal" evidence="5">
    <location>
        <begin position="34"/>
        <end position="138"/>
    </location>
</feature>
<dbReference type="EMBL" id="KK852936">
    <property type="protein sequence ID" value="KDR13588.1"/>
    <property type="molecule type" value="Genomic_DNA"/>
</dbReference>